<dbReference type="RefSeq" id="WP_012302834.1">
    <property type="nucleotide sequence ID" value="NC_010424.1"/>
</dbReference>
<dbReference type="GO" id="GO:0044781">
    <property type="term" value="P:bacterial-type flagellum organization"/>
    <property type="evidence" value="ECO:0007669"/>
    <property type="project" value="UniProtKB-KW"/>
</dbReference>
<protein>
    <submittedName>
        <fullName evidence="4">Flagellar hook capping protein</fullName>
    </submittedName>
</protein>
<name>B1I5E5_DESAP</name>
<organism evidence="4 5">
    <name type="scientific">Desulforudis audaxviator (strain MP104C)</name>
    <dbReference type="NCBI Taxonomy" id="477974"/>
    <lineage>
        <taxon>Bacteria</taxon>
        <taxon>Bacillati</taxon>
        <taxon>Bacillota</taxon>
        <taxon>Clostridia</taxon>
        <taxon>Thermoanaerobacterales</taxon>
        <taxon>Candidatus Desulforudaceae</taxon>
        <taxon>Candidatus Desulforudis</taxon>
    </lineage>
</organism>
<dbReference type="STRING" id="477974.Daud_1759"/>
<sequence length="134" mass="14675">MTVQGVGSEYALPGKTTPPRPSSGLFDQDTFLKLLVAQLKNPSPFSPPDTDKMMEQAAQFGMLERLVKVEEALREMSRAAYLAQAAEIVGREVVVLAGDRQISGTVERVLLNERGARVVLGAESYDINRVVEVR</sequence>
<gene>
    <name evidence="4" type="ordered locus">Daud_1759</name>
</gene>
<dbReference type="Pfam" id="PF03963">
    <property type="entry name" value="FlgD"/>
    <property type="match status" value="1"/>
</dbReference>
<dbReference type="EMBL" id="CP000860">
    <property type="protein sequence ID" value="ACA60255.1"/>
    <property type="molecule type" value="Genomic_DNA"/>
</dbReference>
<dbReference type="KEGG" id="dau:Daud_1759"/>
<dbReference type="eggNOG" id="COG1843">
    <property type="taxonomic scope" value="Bacteria"/>
</dbReference>
<reference evidence="4 5" key="2">
    <citation type="journal article" date="2008" name="Science">
        <title>Environmental genomics reveals a single-species ecosystem deep within Earth.</title>
        <authorList>
            <person name="Chivian D."/>
            <person name="Brodie E.L."/>
            <person name="Alm E.J."/>
            <person name="Culley D.E."/>
            <person name="Dehal P.S."/>
            <person name="Desantis T.Z."/>
            <person name="Gihring T.M."/>
            <person name="Lapidus A."/>
            <person name="Lin L.H."/>
            <person name="Lowry S.R."/>
            <person name="Moser D.P."/>
            <person name="Richardson P.M."/>
            <person name="Southam G."/>
            <person name="Wanger G."/>
            <person name="Pratt L.M."/>
            <person name="Andersen G.L."/>
            <person name="Hazen T.C."/>
            <person name="Brockman F.J."/>
            <person name="Arkin A.P."/>
            <person name="Onstott T.C."/>
        </authorList>
    </citation>
    <scope>NUCLEOTIDE SEQUENCE [LARGE SCALE GENOMIC DNA]</scope>
    <source>
        <strain evidence="4 5">MP104C</strain>
    </source>
</reference>
<keyword evidence="4" id="KW-0282">Flagellum</keyword>
<feature type="region of interest" description="Disordered" evidence="3">
    <location>
        <begin position="1"/>
        <end position="23"/>
    </location>
</feature>
<dbReference type="Proteomes" id="UP000008544">
    <property type="component" value="Chromosome"/>
</dbReference>
<keyword evidence="4" id="KW-0966">Cell projection</keyword>
<dbReference type="HOGENOM" id="CLU_047535_1_2_9"/>
<accession>B1I5E5</accession>
<evidence type="ECO:0000256" key="3">
    <source>
        <dbReference type="SAM" id="MobiDB-lite"/>
    </source>
</evidence>
<comment type="similarity">
    <text evidence="1">Belongs to the FlgD family.</text>
</comment>
<reference evidence="5" key="1">
    <citation type="submission" date="2007-10" db="EMBL/GenBank/DDBJ databases">
        <title>Complete sequence of chromosome of Desulforudis audaxviator MP104C.</title>
        <authorList>
            <person name="Copeland A."/>
            <person name="Lucas S."/>
            <person name="Lapidus A."/>
            <person name="Barry K."/>
            <person name="Glavina del Rio T."/>
            <person name="Dalin E."/>
            <person name="Tice H."/>
            <person name="Bruce D."/>
            <person name="Pitluck S."/>
            <person name="Lowry S.R."/>
            <person name="Larimer F."/>
            <person name="Land M.L."/>
            <person name="Hauser L."/>
            <person name="Kyrpides N."/>
            <person name="Ivanova N.N."/>
            <person name="Richardson P."/>
        </authorList>
    </citation>
    <scope>NUCLEOTIDE SEQUENCE [LARGE SCALE GENOMIC DNA]</scope>
    <source>
        <strain evidence="5">MP104C</strain>
    </source>
</reference>
<keyword evidence="2" id="KW-1005">Bacterial flagellum biogenesis</keyword>
<evidence type="ECO:0000256" key="1">
    <source>
        <dbReference type="ARBA" id="ARBA00010577"/>
    </source>
</evidence>
<evidence type="ECO:0000313" key="5">
    <source>
        <dbReference type="Proteomes" id="UP000008544"/>
    </source>
</evidence>
<keyword evidence="4" id="KW-0969">Cilium</keyword>
<evidence type="ECO:0000256" key="2">
    <source>
        <dbReference type="ARBA" id="ARBA00022795"/>
    </source>
</evidence>
<dbReference type="OrthoDB" id="280334at2"/>
<dbReference type="InterPro" id="IPR005648">
    <property type="entry name" value="FlgD"/>
</dbReference>
<keyword evidence="5" id="KW-1185">Reference proteome</keyword>
<evidence type="ECO:0000313" key="4">
    <source>
        <dbReference type="EMBL" id="ACA60255.1"/>
    </source>
</evidence>
<dbReference type="AlphaFoldDB" id="B1I5E5"/>
<proteinExistence type="inferred from homology"/>